<evidence type="ECO:0000259" key="11">
    <source>
        <dbReference type="Pfam" id="PF08638"/>
    </source>
</evidence>
<accession>A0AAE0WTD7</accession>
<protein>
    <recommendedName>
        <fullName evidence="3 9">Mediator of RNA polymerase II transcription subunit 14</fullName>
    </recommendedName>
    <alternativeName>
        <fullName evidence="8 9">Mediator complex subunit 14</fullName>
    </alternativeName>
</protein>
<dbReference type="InterPro" id="IPR013947">
    <property type="entry name" value="Mediator_Med14"/>
</dbReference>
<comment type="function">
    <text evidence="9">Component of the Mediator complex, a coactivator involved in the regulated transcription of nearly all RNA polymerase II-dependent genes. Mediator functions as a bridge to convey information from gene-specific regulatory proteins to the basal RNA polymerase II transcription machinery. Mediator is recruited to promoters by direct interactions with regulatory proteins and serves as a scaffold for the assembly of a functional preinitiation complex with RNA polymerase II and the general transcription factors.</text>
</comment>
<organism evidence="12 13">
    <name type="scientific">Recurvomyces mirabilis</name>
    <dbReference type="NCBI Taxonomy" id="574656"/>
    <lineage>
        <taxon>Eukaryota</taxon>
        <taxon>Fungi</taxon>
        <taxon>Dikarya</taxon>
        <taxon>Ascomycota</taxon>
        <taxon>Pezizomycotina</taxon>
        <taxon>Dothideomycetes</taxon>
        <taxon>Dothideomycetidae</taxon>
        <taxon>Mycosphaerellales</taxon>
        <taxon>Teratosphaeriaceae</taxon>
        <taxon>Recurvomyces</taxon>
    </lineage>
</organism>
<dbReference type="PANTHER" id="PTHR12809:SF2">
    <property type="entry name" value="MEDIATOR OF RNA POLYMERASE II TRANSCRIPTION SUBUNIT 14"/>
    <property type="match status" value="1"/>
</dbReference>
<evidence type="ECO:0000256" key="8">
    <source>
        <dbReference type="ARBA" id="ARBA00032007"/>
    </source>
</evidence>
<dbReference type="PANTHER" id="PTHR12809">
    <property type="entry name" value="MEDIATOR COMPLEX SUBUNIT"/>
    <property type="match status" value="1"/>
</dbReference>
<evidence type="ECO:0000256" key="10">
    <source>
        <dbReference type="SAM" id="MobiDB-lite"/>
    </source>
</evidence>
<keyword evidence="13" id="KW-1185">Reference proteome</keyword>
<proteinExistence type="inferred from homology"/>
<gene>
    <name evidence="12" type="primary">RGR1</name>
    <name evidence="12" type="ORF">LTR78_002985</name>
</gene>
<evidence type="ECO:0000256" key="5">
    <source>
        <dbReference type="ARBA" id="ARBA00023159"/>
    </source>
</evidence>
<evidence type="ECO:0000313" key="13">
    <source>
        <dbReference type="Proteomes" id="UP001274830"/>
    </source>
</evidence>
<dbReference type="Pfam" id="PF08638">
    <property type="entry name" value="Med14"/>
    <property type="match status" value="1"/>
</dbReference>
<reference evidence="12" key="1">
    <citation type="submission" date="2023-07" db="EMBL/GenBank/DDBJ databases">
        <title>Black Yeasts Isolated from many extreme environments.</title>
        <authorList>
            <person name="Coleine C."/>
            <person name="Stajich J.E."/>
            <person name="Selbmann L."/>
        </authorList>
    </citation>
    <scope>NUCLEOTIDE SEQUENCE</scope>
    <source>
        <strain evidence="12">CCFEE 5485</strain>
    </source>
</reference>
<feature type="compositionally biased region" description="Polar residues" evidence="10">
    <location>
        <begin position="26"/>
        <end position="35"/>
    </location>
</feature>
<dbReference type="EMBL" id="JAUTXT010000007">
    <property type="protein sequence ID" value="KAK3677447.1"/>
    <property type="molecule type" value="Genomic_DNA"/>
</dbReference>
<comment type="similarity">
    <text evidence="2 9">Belongs to the Mediator complex subunit 14 family.</text>
</comment>
<name>A0AAE0WTD7_9PEZI</name>
<dbReference type="GO" id="GO:0070847">
    <property type="term" value="C:core mediator complex"/>
    <property type="evidence" value="ECO:0007669"/>
    <property type="project" value="TreeGrafter"/>
</dbReference>
<keyword evidence="6 9" id="KW-0804">Transcription</keyword>
<evidence type="ECO:0000256" key="4">
    <source>
        <dbReference type="ARBA" id="ARBA00023015"/>
    </source>
</evidence>
<feature type="domain" description="Mediator complex subunit MED14 N-terminal" evidence="11">
    <location>
        <begin position="87"/>
        <end position="298"/>
    </location>
</feature>
<evidence type="ECO:0000256" key="3">
    <source>
        <dbReference type="ARBA" id="ARBA00019619"/>
    </source>
</evidence>
<comment type="subunit">
    <text evidence="9">Component of the Mediator complex.</text>
</comment>
<dbReference type="AlphaFoldDB" id="A0AAE0WTD7"/>
<feature type="region of interest" description="Disordered" evidence="10">
    <location>
        <begin position="1"/>
        <end position="35"/>
    </location>
</feature>
<dbReference type="InterPro" id="IPR055122">
    <property type="entry name" value="Med14_N"/>
</dbReference>
<comment type="caution">
    <text evidence="12">The sequence shown here is derived from an EMBL/GenBank/DDBJ whole genome shotgun (WGS) entry which is preliminary data.</text>
</comment>
<dbReference type="RefSeq" id="XP_064697065.1">
    <property type="nucleotide sequence ID" value="XM_064835130.1"/>
</dbReference>
<dbReference type="GO" id="GO:0006357">
    <property type="term" value="P:regulation of transcription by RNA polymerase II"/>
    <property type="evidence" value="ECO:0007669"/>
    <property type="project" value="InterPro"/>
</dbReference>
<dbReference type="GO" id="GO:0003712">
    <property type="term" value="F:transcription coregulator activity"/>
    <property type="evidence" value="ECO:0007669"/>
    <property type="project" value="UniProtKB-UniRule"/>
</dbReference>
<dbReference type="GO" id="GO:0016592">
    <property type="term" value="C:mediator complex"/>
    <property type="evidence" value="ECO:0007669"/>
    <property type="project" value="UniProtKB-UniRule"/>
</dbReference>
<keyword evidence="4 9" id="KW-0805">Transcription regulation</keyword>
<evidence type="ECO:0000256" key="6">
    <source>
        <dbReference type="ARBA" id="ARBA00023163"/>
    </source>
</evidence>
<sequence length="1032" mass="113939">MPGLLMMEAQAAVDSPQAKKDRSHAQDSGLSATMSEGSAAVQNGAIVENGEILTTNGDHVNQKASTLGAEAAPELDQVWKDTPANKSFGTLIDRLAQQCFVDLNDCLGKMSELGDGSNGNAPPQVNGLAPQGAYLDTSEVSRQKKRILMDFAQDQRDRFTKTLVLSDWARNADGIAKVHGIESWQQTQDRSYRYAQDAIGLLKNRAVHFKTPAPNIDGAMEVLATGSVASVPDLGYIPPKPLSAKQLLSLLKDMNVALATRLTLHEDLPYHMQQYSISNGRVTFSVPGEFEVDLTVADEEETSPWYFIDFRFLFSPSSSVLNDTMRAHIELQANGALATKGLKGCYDLLHNFVLTHKINVLRNQAIELIRGKWFDCIKVEGLRRSFTIQYWTGVPGPKNWIEIGIVSGRTQKMHPVASRKATPRLSVRWFRRGQEVLDESLDIDWNELDVEVCLMQVIGKHCFGKLGITRDGLHAMTAQRGEDSILPPATQGSLSNSSSDFGLKVKLPSMEKSLDVRLDPVTGQFSISPPSTAAARSECVLNSDATIDVARVLASLICTTVQTKVYKQAEMLGWRPLQPQPSIKDHFGKDVLQRTVFGVPGWGDQWALGVGFGLAGEKWWAVQLQYSGSKDRNLNPLKEVIVAHAVSASIAKGGLSASTLLSIERLAVVQATYAVLTKQLREMSVPYTISQSESDRDDDNSSAVYIHFSPFMRTSQSWKSWAAEPIRISHLGMDDDDDGTSAQLGAQSSVQLETSLSLEKKRMTQLRRYLSSSKEQHVTLNSTGGMAVRLRVSFGEPFANQIQARLRSVEALDTQVSALHNLKCKITLASLSTLHFTYSTSPELSAELIFSKTDGTTRLRLKPSGFNPHQRTRVMLEQCLNRRDGNGFRLFVRALLLTLPLLNCFDRLEEAHLAKQTLQISKRGVTWFQFVYKVPLPAQTFVIRARSKILNGKAQVRWHVERLARDTSGLPEDLGTVLTAFWNSSGEGYFGLGNGIIADAKGITTVLEKLDEILRHFRTQSTSGGREAGEQH</sequence>
<keyword evidence="7 9" id="KW-0539">Nucleus</keyword>
<evidence type="ECO:0000256" key="1">
    <source>
        <dbReference type="ARBA" id="ARBA00004123"/>
    </source>
</evidence>
<comment type="subcellular location">
    <subcellularLocation>
        <location evidence="1 9">Nucleus</location>
    </subcellularLocation>
</comment>
<evidence type="ECO:0000256" key="7">
    <source>
        <dbReference type="ARBA" id="ARBA00023242"/>
    </source>
</evidence>
<keyword evidence="5 9" id="KW-0010">Activator</keyword>
<dbReference type="GeneID" id="89959662"/>
<evidence type="ECO:0000313" key="12">
    <source>
        <dbReference type="EMBL" id="KAK3677447.1"/>
    </source>
</evidence>
<dbReference type="Proteomes" id="UP001274830">
    <property type="component" value="Unassembled WGS sequence"/>
</dbReference>
<evidence type="ECO:0000256" key="9">
    <source>
        <dbReference type="RuleBase" id="RU365082"/>
    </source>
</evidence>
<evidence type="ECO:0000256" key="2">
    <source>
        <dbReference type="ARBA" id="ARBA00007813"/>
    </source>
</evidence>